<keyword evidence="1" id="KW-0732">Signal</keyword>
<protein>
    <submittedName>
        <fullName evidence="2">Uncharacterized protein</fullName>
    </submittedName>
</protein>
<gene>
    <name evidence="2" type="ORF">CLV94_0789</name>
</gene>
<organism evidence="2 3">
    <name type="scientific">Flavobacterium endophyticum</name>
    <dbReference type="NCBI Taxonomy" id="1540163"/>
    <lineage>
        <taxon>Bacteria</taxon>
        <taxon>Pseudomonadati</taxon>
        <taxon>Bacteroidota</taxon>
        <taxon>Flavobacteriia</taxon>
        <taxon>Flavobacteriales</taxon>
        <taxon>Flavobacteriaceae</taxon>
        <taxon>Flavobacterium</taxon>
    </lineage>
</organism>
<sequence length="258" mass="28826">MKNIVAFLFLFIGVGSVQADCAMSGMDFFPRQKEISLNPMFIVQGYSRSQKTIESFGSRKAYLKDAEGQITELQLVEVLKGRRGVSQALFKVSGTLLPDRRYTLHFEGETEAEAAEMQRNDPSTGKRERVYWQTGTASEQPAPDPATKITYVSNKWQVFGCGDAANAVFKSKAGGKNEIWYKAELVENKTGEKTVFYIPSEEGKLWVGFDMCGGPFSYARKGTYKVRFTPTSIDGKQGPITQWMTFKSPYETEKAFGG</sequence>
<dbReference type="OrthoDB" id="878468at2"/>
<feature type="chain" id="PRO_5019863434" evidence="1">
    <location>
        <begin position="20"/>
        <end position="258"/>
    </location>
</feature>
<reference evidence="2 3" key="1">
    <citation type="submission" date="2018-10" db="EMBL/GenBank/DDBJ databases">
        <title>Genomic Encyclopedia of Archaeal and Bacterial Type Strains, Phase II (KMG-II): from individual species to whole genera.</title>
        <authorList>
            <person name="Goeker M."/>
        </authorList>
    </citation>
    <scope>NUCLEOTIDE SEQUENCE [LARGE SCALE GENOMIC DNA]</scope>
    <source>
        <strain evidence="2 3">DSM 29537</strain>
    </source>
</reference>
<evidence type="ECO:0000313" key="2">
    <source>
        <dbReference type="EMBL" id="RKS25745.1"/>
    </source>
</evidence>
<dbReference type="RefSeq" id="WP_147406567.1">
    <property type="nucleotide sequence ID" value="NZ_RBLC01000001.1"/>
</dbReference>
<evidence type="ECO:0000313" key="3">
    <source>
        <dbReference type="Proteomes" id="UP000277579"/>
    </source>
</evidence>
<dbReference type="AlphaFoldDB" id="A0A495MK40"/>
<dbReference type="EMBL" id="RBLC01000001">
    <property type="protein sequence ID" value="RKS25745.1"/>
    <property type="molecule type" value="Genomic_DNA"/>
</dbReference>
<keyword evidence="3" id="KW-1185">Reference proteome</keyword>
<proteinExistence type="predicted"/>
<dbReference type="Proteomes" id="UP000277579">
    <property type="component" value="Unassembled WGS sequence"/>
</dbReference>
<accession>A0A495MK40</accession>
<name>A0A495MK40_9FLAO</name>
<comment type="caution">
    <text evidence="2">The sequence shown here is derived from an EMBL/GenBank/DDBJ whole genome shotgun (WGS) entry which is preliminary data.</text>
</comment>
<feature type="signal peptide" evidence="1">
    <location>
        <begin position="1"/>
        <end position="19"/>
    </location>
</feature>
<evidence type="ECO:0000256" key="1">
    <source>
        <dbReference type="SAM" id="SignalP"/>
    </source>
</evidence>